<proteinExistence type="predicted"/>
<sequence>WVNPPPAPPRRGAATRPFPA</sequence>
<name>A0A6J4KNU9_9SPHI</name>
<feature type="non-terminal residue" evidence="2">
    <location>
        <position position="20"/>
    </location>
</feature>
<feature type="non-terminal residue" evidence="2">
    <location>
        <position position="1"/>
    </location>
</feature>
<accession>A0A6J4KNU9</accession>
<gene>
    <name evidence="2" type="ORF">AVDCRST_MAG56-6263</name>
</gene>
<dbReference type="AlphaFoldDB" id="A0A6J4KNU9"/>
<feature type="compositionally biased region" description="Low complexity" evidence="1">
    <location>
        <begin position="10"/>
        <end position="20"/>
    </location>
</feature>
<reference evidence="2" key="1">
    <citation type="submission" date="2020-02" db="EMBL/GenBank/DDBJ databases">
        <authorList>
            <person name="Meier V. D."/>
        </authorList>
    </citation>
    <scope>NUCLEOTIDE SEQUENCE</scope>
    <source>
        <strain evidence="2">AVDCRST_MAG56</strain>
    </source>
</reference>
<organism evidence="2">
    <name type="scientific">uncultured Cytophagales bacterium</name>
    <dbReference type="NCBI Taxonomy" id="158755"/>
    <lineage>
        <taxon>Bacteria</taxon>
        <taxon>Pseudomonadati</taxon>
        <taxon>Bacteroidota</taxon>
        <taxon>Sphingobacteriia</taxon>
        <taxon>Sphingobacteriales</taxon>
        <taxon>environmental samples</taxon>
    </lineage>
</organism>
<dbReference type="EMBL" id="CADCTQ010000510">
    <property type="protein sequence ID" value="CAA9310336.1"/>
    <property type="molecule type" value="Genomic_DNA"/>
</dbReference>
<protein>
    <submittedName>
        <fullName evidence="2">Uncharacterized protein</fullName>
    </submittedName>
</protein>
<evidence type="ECO:0000313" key="2">
    <source>
        <dbReference type="EMBL" id="CAA9310336.1"/>
    </source>
</evidence>
<feature type="region of interest" description="Disordered" evidence="1">
    <location>
        <begin position="1"/>
        <end position="20"/>
    </location>
</feature>
<evidence type="ECO:0000256" key="1">
    <source>
        <dbReference type="SAM" id="MobiDB-lite"/>
    </source>
</evidence>